<evidence type="ECO:0000256" key="1">
    <source>
        <dbReference type="ARBA" id="ARBA00004651"/>
    </source>
</evidence>
<dbReference type="PANTHER" id="PTHR32196">
    <property type="entry name" value="ABC TRANSPORTER PERMEASE PROTEIN YPHD-RELATED-RELATED"/>
    <property type="match status" value="1"/>
</dbReference>
<dbReference type="EMBL" id="BAABHF010000048">
    <property type="protein sequence ID" value="GAA4514014.1"/>
    <property type="molecule type" value="Genomic_DNA"/>
</dbReference>
<keyword evidence="3" id="KW-1003">Cell membrane</keyword>
<evidence type="ECO:0000256" key="9">
    <source>
        <dbReference type="SAM" id="Phobius"/>
    </source>
</evidence>
<evidence type="ECO:0000256" key="8">
    <source>
        <dbReference type="ARBA" id="ARBA00039381"/>
    </source>
</evidence>
<feature type="transmembrane region" description="Helical" evidence="9">
    <location>
        <begin position="168"/>
        <end position="189"/>
    </location>
</feature>
<name>A0ABP8QZL5_9ACTN</name>
<organism evidence="10 11">
    <name type="scientific">Actinoallomurus oryzae</name>
    <dbReference type="NCBI Taxonomy" id="502180"/>
    <lineage>
        <taxon>Bacteria</taxon>
        <taxon>Bacillati</taxon>
        <taxon>Actinomycetota</taxon>
        <taxon>Actinomycetes</taxon>
        <taxon>Streptosporangiales</taxon>
        <taxon>Thermomonosporaceae</taxon>
        <taxon>Actinoallomurus</taxon>
    </lineage>
</organism>
<keyword evidence="2" id="KW-0813">Transport</keyword>
<evidence type="ECO:0000256" key="3">
    <source>
        <dbReference type="ARBA" id="ARBA00022475"/>
    </source>
</evidence>
<comment type="caution">
    <text evidence="10">The sequence shown here is derived from an EMBL/GenBank/DDBJ whole genome shotgun (WGS) entry which is preliminary data.</text>
</comment>
<dbReference type="CDD" id="cd06579">
    <property type="entry name" value="TM_PBP1_transp_AraH_like"/>
    <property type="match status" value="1"/>
</dbReference>
<feature type="transmembrane region" description="Helical" evidence="9">
    <location>
        <begin position="130"/>
        <end position="148"/>
    </location>
</feature>
<gene>
    <name evidence="10" type="ORF">GCM10023191_081980</name>
</gene>
<keyword evidence="11" id="KW-1185">Reference proteome</keyword>
<reference evidence="11" key="1">
    <citation type="journal article" date="2019" name="Int. J. Syst. Evol. Microbiol.">
        <title>The Global Catalogue of Microorganisms (GCM) 10K type strain sequencing project: providing services to taxonomists for standard genome sequencing and annotation.</title>
        <authorList>
            <consortium name="The Broad Institute Genomics Platform"/>
            <consortium name="The Broad Institute Genome Sequencing Center for Infectious Disease"/>
            <person name="Wu L."/>
            <person name="Ma J."/>
        </authorList>
    </citation>
    <scope>NUCLEOTIDE SEQUENCE [LARGE SCALE GENOMIC DNA]</scope>
    <source>
        <strain evidence="11">JCM 17933</strain>
    </source>
</reference>
<evidence type="ECO:0000256" key="6">
    <source>
        <dbReference type="ARBA" id="ARBA00022989"/>
    </source>
</evidence>
<protein>
    <recommendedName>
        <fullName evidence="8">Autoinducer 2 import system permease protein LsrD</fullName>
    </recommendedName>
</protein>
<accession>A0ABP8QZL5</accession>
<comment type="subcellular location">
    <subcellularLocation>
        <location evidence="1">Cell membrane</location>
        <topology evidence="1">Multi-pass membrane protein</topology>
    </subcellularLocation>
</comment>
<dbReference type="PANTHER" id="PTHR32196:SF71">
    <property type="entry name" value="AUTOINDUCER 2 IMPORT SYSTEM PERMEASE PROTEIN LSRD"/>
    <property type="match status" value="1"/>
</dbReference>
<evidence type="ECO:0000256" key="4">
    <source>
        <dbReference type="ARBA" id="ARBA00022519"/>
    </source>
</evidence>
<dbReference type="Pfam" id="PF02653">
    <property type="entry name" value="BPD_transp_2"/>
    <property type="match status" value="1"/>
</dbReference>
<keyword evidence="4" id="KW-0997">Cell inner membrane</keyword>
<evidence type="ECO:0000256" key="7">
    <source>
        <dbReference type="ARBA" id="ARBA00023136"/>
    </source>
</evidence>
<proteinExistence type="predicted"/>
<feature type="transmembrane region" description="Helical" evidence="9">
    <location>
        <begin position="21"/>
        <end position="43"/>
    </location>
</feature>
<feature type="transmembrane region" description="Helical" evidence="9">
    <location>
        <begin position="100"/>
        <end position="123"/>
    </location>
</feature>
<keyword evidence="5 9" id="KW-0812">Transmembrane</keyword>
<dbReference type="Proteomes" id="UP001500503">
    <property type="component" value="Unassembled WGS sequence"/>
</dbReference>
<sequence>MTAATQSVTDRSSFAGARMRIVTSLGGIVIVLVAAAILTPSFYGSANLNDLFRQIGFIGVAAIGQTFVLLVAGIDLSVGAMLGLAMVVSAQLTGGHNDALAVAVLAALGLGLLGGALNAGLVVGRRVPPFVATFATFTLIEGGISAWTKGSPSGQVPPGLSWVGAKSIAGVPTPILIFVVLLAVAAFVLGRTSYGRRVYATGANPAASRLSGVPVRAVVTSTYLISAVLALIAGLMTSGYTGYVDNYLSHNLNLDSIAAAVVGGTALTGGKGGVGRTTIGVVLIAVLIDFLGLLGVGNAGQLLIEGAVILGAVWLQGRGRSAAQTG</sequence>
<evidence type="ECO:0000313" key="10">
    <source>
        <dbReference type="EMBL" id="GAA4514014.1"/>
    </source>
</evidence>
<feature type="transmembrane region" description="Helical" evidence="9">
    <location>
        <begin position="256"/>
        <end position="274"/>
    </location>
</feature>
<keyword evidence="6 9" id="KW-1133">Transmembrane helix</keyword>
<keyword evidence="7 9" id="KW-0472">Membrane</keyword>
<evidence type="ECO:0000256" key="5">
    <source>
        <dbReference type="ARBA" id="ARBA00022692"/>
    </source>
</evidence>
<feature type="transmembrane region" description="Helical" evidence="9">
    <location>
        <begin position="55"/>
        <end position="88"/>
    </location>
</feature>
<evidence type="ECO:0000256" key="2">
    <source>
        <dbReference type="ARBA" id="ARBA00022448"/>
    </source>
</evidence>
<dbReference type="InterPro" id="IPR001851">
    <property type="entry name" value="ABC_transp_permease"/>
</dbReference>
<feature type="transmembrane region" description="Helical" evidence="9">
    <location>
        <begin position="281"/>
        <end position="304"/>
    </location>
</feature>
<feature type="transmembrane region" description="Helical" evidence="9">
    <location>
        <begin position="217"/>
        <end position="236"/>
    </location>
</feature>
<evidence type="ECO:0000313" key="11">
    <source>
        <dbReference type="Proteomes" id="UP001500503"/>
    </source>
</evidence>